<organism evidence="1 2">
    <name type="scientific">Streptomyces ossamyceticus</name>
    <dbReference type="NCBI Taxonomy" id="249581"/>
    <lineage>
        <taxon>Bacteria</taxon>
        <taxon>Bacillati</taxon>
        <taxon>Actinomycetota</taxon>
        <taxon>Actinomycetes</taxon>
        <taxon>Kitasatosporales</taxon>
        <taxon>Streptomycetaceae</taxon>
        <taxon>Streptomyces</taxon>
    </lineage>
</organism>
<dbReference type="Proteomes" id="UP001550210">
    <property type="component" value="Unassembled WGS sequence"/>
</dbReference>
<reference evidence="1 2" key="1">
    <citation type="submission" date="2024-06" db="EMBL/GenBank/DDBJ databases">
        <title>The Natural Products Discovery Center: Release of the First 8490 Sequenced Strains for Exploring Actinobacteria Biosynthetic Diversity.</title>
        <authorList>
            <person name="Kalkreuter E."/>
            <person name="Kautsar S.A."/>
            <person name="Yang D."/>
            <person name="Bader C.D."/>
            <person name="Teijaro C.N."/>
            <person name="Fluegel L."/>
            <person name="Davis C.M."/>
            <person name="Simpson J.R."/>
            <person name="Lauterbach L."/>
            <person name="Steele A.D."/>
            <person name="Gui C."/>
            <person name="Meng S."/>
            <person name="Li G."/>
            <person name="Viehrig K."/>
            <person name="Ye F."/>
            <person name="Su P."/>
            <person name="Kiefer A.F."/>
            <person name="Nichols A."/>
            <person name="Cepeda A.J."/>
            <person name="Yan W."/>
            <person name="Fan B."/>
            <person name="Jiang Y."/>
            <person name="Adhikari A."/>
            <person name="Zheng C.-J."/>
            <person name="Schuster L."/>
            <person name="Cowan T.M."/>
            <person name="Smanski M.J."/>
            <person name="Chevrette M.G."/>
            <person name="De Carvalho L.P.S."/>
            <person name="Shen B."/>
        </authorList>
    </citation>
    <scope>NUCLEOTIDE SEQUENCE [LARGE SCALE GENOMIC DNA]</scope>
    <source>
        <strain evidence="1 2">NPDC006434</strain>
    </source>
</reference>
<evidence type="ECO:0008006" key="3">
    <source>
        <dbReference type="Google" id="ProtNLM"/>
    </source>
</evidence>
<dbReference type="EMBL" id="JBEXPZ010000034">
    <property type="protein sequence ID" value="MET9847860.1"/>
    <property type="molecule type" value="Genomic_DNA"/>
</dbReference>
<evidence type="ECO:0000313" key="1">
    <source>
        <dbReference type="EMBL" id="MET9847860.1"/>
    </source>
</evidence>
<evidence type="ECO:0000313" key="2">
    <source>
        <dbReference type="Proteomes" id="UP001550210"/>
    </source>
</evidence>
<keyword evidence="2" id="KW-1185">Reference proteome</keyword>
<name>A0ABV2V212_9ACTN</name>
<protein>
    <recommendedName>
        <fullName evidence="3">DDE family transposase</fullName>
    </recommendedName>
</protein>
<sequence length="72" mass="8228">MDVDIAELVRIAGSHWAIEERFQAAKNECGLGGWELARYQPHKGEVELRSWSTRAGWGRGMVPISEWCLRVM</sequence>
<gene>
    <name evidence="1" type="ORF">ABZZ21_25590</name>
</gene>
<comment type="caution">
    <text evidence="1">The sequence shown here is derived from an EMBL/GenBank/DDBJ whole genome shotgun (WGS) entry which is preliminary data.</text>
</comment>
<proteinExistence type="predicted"/>
<accession>A0ABV2V212</accession>